<dbReference type="PROSITE" id="PS50933">
    <property type="entry name" value="CHRD"/>
    <property type="match status" value="1"/>
</dbReference>
<dbReference type="EMBL" id="CP104311">
    <property type="protein sequence ID" value="WWF00587.1"/>
    <property type="molecule type" value="Genomic_DNA"/>
</dbReference>
<proteinExistence type="predicted"/>
<name>A0ABZ2F2T6_METCP</name>
<sequence>MPQATRAERFSFIAMLNSGQEMRTPKPDSNAQGVALMTLDNTTRKLCYAISYSPLAGRETAAHFHGPASAGQSAGVLFPITPTGSPKTGCVGPLKGKDAANLKKGLFYINVHSDVFPSGELRGQVFRMISAQTDGDVASE</sequence>
<keyword evidence="3" id="KW-1185">Reference proteome</keyword>
<dbReference type="Proteomes" id="UP001359308">
    <property type="component" value="Chromosome"/>
</dbReference>
<evidence type="ECO:0000313" key="2">
    <source>
        <dbReference type="EMBL" id="WWF00587.1"/>
    </source>
</evidence>
<dbReference type="SMART" id="SM00754">
    <property type="entry name" value="CHRD"/>
    <property type="match status" value="1"/>
</dbReference>
<gene>
    <name evidence="2" type="ORF">N4J17_08790</name>
</gene>
<protein>
    <submittedName>
        <fullName evidence="2">CHRD domain-containing protein</fullName>
    </submittedName>
</protein>
<evidence type="ECO:0000313" key="3">
    <source>
        <dbReference type="Proteomes" id="UP001359308"/>
    </source>
</evidence>
<dbReference type="RefSeq" id="WP_198323755.1">
    <property type="nucleotide sequence ID" value="NZ_CP104311.1"/>
</dbReference>
<reference evidence="2 3" key="1">
    <citation type="submission" date="2022-09" db="EMBL/GenBank/DDBJ databases">
        <authorList>
            <person name="Giprobiosintez L."/>
        </authorList>
    </citation>
    <scope>NUCLEOTIDE SEQUENCE [LARGE SCALE GENOMIC DNA]</scope>
    <source>
        <strain evidence="3">VKPM-B-12549 (GBS-15)</strain>
    </source>
</reference>
<evidence type="ECO:0000259" key="1">
    <source>
        <dbReference type="PROSITE" id="PS50933"/>
    </source>
</evidence>
<dbReference type="InterPro" id="IPR010895">
    <property type="entry name" value="CHRD"/>
</dbReference>
<organism evidence="2 3">
    <name type="scientific">Methylococcus capsulatus</name>
    <dbReference type="NCBI Taxonomy" id="414"/>
    <lineage>
        <taxon>Bacteria</taxon>
        <taxon>Pseudomonadati</taxon>
        <taxon>Pseudomonadota</taxon>
        <taxon>Gammaproteobacteria</taxon>
        <taxon>Methylococcales</taxon>
        <taxon>Methylococcaceae</taxon>
        <taxon>Methylococcus</taxon>
    </lineage>
</organism>
<accession>A0ABZ2F2T6</accession>
<dbReference type="Pfam" id="PF07452">
    <property type="entry name" value="CHRD"/>
    <property type="match status" value="1"/>
</dbReference>
<feature type="domain" description="CHRD" evidence="1">
    <location>
        <begin position="8"/>
        <end position="130"/>
    </location>
</feature>